<dbReference type="Pfam" id="PF13411">
    <property type="entry name" value="MerR_1"/>
    <property type="match status" value="1"/>
</dbReference>
<proteinExistence type="predicted"/>
<dbReference type="Gene3D" id="1.10.1660.10">
    <property type="match status" value="1"/>
</dbReference>
<dbReference type="CDD" id="cd04780">
    <property type="entry name" value="HTH_MerR-like_sg5"/>
    <property type="match status" value="1"/>
</dbReference>
<evidence type="ECO:0000313" key="3">
    <source>
        <dbReference type="EMBL" id="RMI36563.1"/>
    </source>
</evidence>
<evidence type="ECO:0000256" key="1">
    <source>
        <dbReference type="ARBA" id="ARBA00023125"/>
    </source>
</evidence>
<comment type="caution">
    <text evidence="3">The sequence shown here is derived from an EMBL/GenBank/DDBJ whole genome shotgun (WGS) entry which is preliminary data.</text>
</comment>
<reference evidence="3 4" key="1">
    <citation type="submission" date="2018-10" db="EMBL/GenBank/DDBJ databases">
        <title>Isolation, diversity and antifungal activity of actinobacteria from wheat.</title>
        <authorList>
            <person name="Han C."/>
        </authorList>
    </citation>
    <scope>NUCLEOTIDE SEQUENCE [LARGE SCALE GENOMIC DNA]</scope>
    <source>
        <strain evidence="3 4">NEAU-YY642</strain>
    </source>
</reference>
<evidence type="ECO:0000313" key="4">
    <source>
        <dbReference type="Proteomes" id="UP000278673"/>
    </source>
</evidence>
<keyword evidence="1" id="KW-0238">DNA-binding</keyword>
<organism evidence="3 4">
    <name type="scientific">Streptomyces triticirhizae</name>
    <dbReference type="NCBI Taxonomy" id="2483353"/>
    <lineage>
        <taxon>Bacteria</taxon>
        <taxon>Bacillati</taxon>
        <taxon>Actinomycetota</taxon>
        <taxon>Actinomycetes</taxon>
        <taxon>Kitasatosporales</taxon>
        <taxon>Streptomycetaceae</taxon>
        <taxon>Streptomyces</taxon>
    </lineage>
</organism>
<dbReference type="PANTHER" id="PTHR30204:SF98">
    <property type="entry name" value="HTH-TYPE TRANSCRIPTIONAL REGULATOR ADHR"/>
    <property type="match status" value="1"/>
</dbReference>
<dbReference type="RefSeq" id="WP_122185508.1">
    <property type="nucleotide sequence ID" value="NZ_RFFJ01000139.1"/>
</dbReference>
<dbReference type="SUPFAM" id="SSF46955">
    <property type="entry name" value="Putative DNA-binding domain"/>
    <property type="match status" value="1"/>
</dbReference>
<dbReference type="InterPro" id="IPR047057">
    <property type="entry name" value="MerR_fam"/>
</dbReference>
<dbReference type="Proteomes" id="UP000278673">
    <property type="component" value="Unassembled WGS sequence"/>
</dbReference>
<dbReference type="InterPro" id="IPR000551">
    <property type="entry name" value="MerR-type_HTH_dom"/>
</dbReference>
<accession>A0A3M2LJ60</accession>
<feature type="domain" description="HTH merR-type" evidence="2">
    <location>
        <begin position="1"/>
        <end position="70"/>
    </location>
</feature>
<name>A0A3M2LJ60_9ACTN</name>
<dbReference type="SMART" id="SM00422">
    <property type="entry name" value="HTH_MERR"/>
    <property type="match status" value="1"/>
</dbReference>
<dbReference type="AlphaFoldDB" id="A0A3M2LJ60"/>
<dbReference type="EMBL" id="RFFJ01000139">
    <property type="protein sequence ID" value="RMI36563.1"/>
    <property type="molecule type" value="Genomic_DNA"/>
</dbReference>
<evidence type="ECO:0000259" key="2">
    <source>
        <dbReference type="PROSITE" id="PS50937"/>
    </source>
</evidence>
<dbReference type="GO" id="GO:0003700">
    <property type="term" value="F:DNA-binding transcription factor activity"/>
    <property type="evidence" value="ECO:0007669"/>
    <property type="project" value="InterPro"/>
</dbReference>
<dbReference type="GO" id="GO:0003677">
    <property type="term" value="F:DNA binding"/>
    <property type="evidence" value="ECO:0007669"/>
    <property type="project" value="UniProtKB-KW"/>
</dbReference>
<dbReference type="PROSITE" id="PS50937">
    <property type="entry name" value="HTH_MERR_2"/>
    <property type="match status" value="1"/>
</dbReference>
<keyword evidence="4" id="KW-1185">Reference proteome</keyword>
<dbReference type="InterPro" id="IPR009061">
    <property type="entry name" value="DNA-bd_dom_put_sf"/>
</dbReference>
<dbReference type="PANTHER" id="PTHR30204">
    <property type="entry name" value="REDOX-CYCLING DRUG-SENSING TRANSCRIPTIONAL ACTIVATOR SOXR"/>
    <property type="match status" value="1"/>
</dbReference>
<gene>
    <name evidence="3" type="ORF">EBN88_21230</name>
</gene>
<protein>
    <submittedName>
        <fullName evidence="3">MerR family transcriptional regulator</fullName>
    </submittedName>
</protein>
<sequence>MRLSELSRRSGMSTATIKFYLREGLLHPGRRITTTQADYDEEHLRRLQLIRALIQVGGISVADARAVLAAVDDASLDQVSRMGTAVAALPQALPAPAQDDAEAVTADLVAREVQERLGWRVVPENPAHQALVSAVSALLRLGYPCDGEALLPYGELAERLAGHELALIDKFAAPTTQLEAAVALTVLYEPVLLSLRRLAHAEQATRRLREDALPREDAPRASD</sequence>
<dbReference type="PRINTS" id="PR00040">
    <property type="entry name" value="HTHMERR"/>
</dbReference>